<proteinExistence type="predicted"/>
<keyword evidence="1" id="KW-0378">Hydrolase</keyword>
<name>A0ABW5R3R7_9BACL</name>
<accession>A0ABW5R3R7</accession>
<gene>
    <name evidence="1" type="ORF">ACFSW5_23055</name>
</gene>
<comment type="caution">
    <text evidence="1">The sequence shown here is derived from an EMBL/GenBank/DDBJ whole genome shotgun (WGS) entry which is preliminary data.</text>
</comment>
<reference evidence="2" key="1">
    <citation type="journal article" date="2019" name="Int. J. Syst. Evol. Microbiol.">
        <title>The Global Catalogue of Microorganisms (GCM) 10K type strain sequencing project: providing services to taxonomists for standard genome sequencing and annotation.</title>
        <authorList>
            <consortium name="The Broad Institute Genomics Platform"/>
            <consortium name="The Broad Institute Genome Sequencing Center for Infectious Disease"/>
            <person name="Wu L."/>
            <person name="Ma J."/>
        </authorList>
    </citation>
    <scope>NUCLEOTIDE SEQUENCE [LARGE SCALE GENOMIC DNA]</scope>
    <source>
        <strain evidence="2">TISTR 1827</strain>
    </source>
</reference>
<evidence type="ECO:0000313" key="1">
    <source>
        <dbReference type="EMBL" id="MFD2663142.1"/>
    </source>
</evidence>
<keyword evidence="2" id="KW-1185">Reference proteome</keyword>
<keyword evidence="1" id="KW-0540">Nuclease</keyword>
<evidence type="ECO:0000313" key="2">
    <source>
        <dbReference type="Proteomes" id="UP001597493"/>
    </source>
</evidence>
<protein>
    <submittedName>
        <fullName evidence="1">HNH endonuclease signature motif containing protein</fullName>
    </submittedName>
</protein>
<sequence>MKEVLHKLVFEFAVFRGNTRGSGTWLTGVDITLQGILGVQEGKEVAHTFDISRTGYYFTELGLDAYDFWGSKYSDIDQYAQTNQTLLNKKAMIYPYYRDPVSLKVMTEPPANWTKVTDPVTWDSSTDRAAYIKKYSELYPNNGYNWSGSVTHIHHIRPLIYGGTNAFSNLIPLPANFHIYTVTPWWNSY</sequence>
<dbReference type="Proteomes" id="UP001597493">
    <property type="component" value="Unassembled WGS sequence"/>
</dbReference>
<dbReference type="InterPro" id="IPR003615">
    <property type="entry name" value="HNH_nuc"/>
</dbReference>
<dbReference type="CDD" id="cd00085">
    <property type="entry name" value="HNHc"/>
    <property type="match status" value="1"/>
</dbReference>
<dbReference type="GO" id="GO:0004519">
    <property type="term" value="F:endonuclease activity"/>
    <property type="evidence" value="ECO:0007669"/>
    <property type="project" value="UniProtKB-KW"/>
</dbReference>
<keyword evidence="1" id="KW-0255">Endonuclease</keyword>
<organism evidence="1 2">
    <name type="scientific">Paenibacillus thailandensis</name>
    <dbReference type="NCBI Taxonomy" id="393250"/>
    <lineage>
        <taxon>Bacteria</taxon>
        <taxon>Bacillati</taxon>
        <taxon>Bacillota</taxon>
        <taxon>Bacilli</taxon>
        <taxon>Bacillales</taxon>
        <taxon>Paenibacillaceae</taxon>
        <taxon>Paenibacillus</taxon>
    </lineage>
</organism>
<dbReference type="RefSeq" id="WP_379278570.1">
    <property type="nucleotide sequence ID" value="NZ_JBHUGT010000007.1"/>
</dbReference>
<dbReference type="EMBL" id="JBHUMY010000038">
    <property type="protein sequence ID" value="MFD2663142.1"/>
    <property type="molecule type" value="Genomic_DNA"/>
</dbReference>